<evidence type="ECO:0000256" key="8">
    <source>
        <dbReference type="ARBA" id="ARBA00023136"/>
    </source>
</evidence>
<keyword evidence="8" id="KW-0472">Membrane</keyword>
<dbReference type="VEuPathDB" id="ToxoDB:BESB_003720"/>
<keyword evidence="10" id="KW-1185">Reference proteome</keyword>
<comment type="subcellular location">
    <subcellularLocation>
        <location evidence="1">Mitochondrion inner membrane</location>
        <topology evidence="1">Peripheral membrane protein</topology>
    </subcellularLocation>
</comment>
<evidence type="ECO:0000256" key="7">
    <source>
        <dbReference type="ARBA" id="ARBA00023128"/>
    </source>
</evidence>
<dbReference type="OrthoDB" id="10262892at2759"/>
<dbReference type="STRING" id="94643.A0A2A9MND0"/>
<accession>A0A2A9MND0</accession>
<evidence type="ECO:0000256" key="6">
    <source>
        <dbReference type="ARBA" id="ARBA00023010"/>
    </source>
</evidence>
<evidence type="ECO:0000256" key="5">
    <source>
        <dbReference type="ARBA" id="ARBA00022927"/>
    </source>
</evidence>
<evidence type="ECO:0000256" key="2">
    <source>
        <dbReference type="ARBA" id="ARBA00008817"/>
    </source>
</evidence>
<dbReference type="AlphaFoldDB" id="A0A2A9MND0"/>
<evidence type="ECO:0000256" key="1">
    <source>
        <dbReference type="ARBA" id="ARBA00004637"/>
    </source>
</evidence>
<keyword evidence="5" id="KW-0653">Protein transport</keyword>
<protein>
    <submittedName>
        <fullName evidence="9">Putative mitochondria-associated granulocyte macrophage CSF signaling molecule</fullName>
    </submittedName>
</protein>
<dbReference type="Gene3D" id="1.10.287.110">
    <property type="entry name" value="DnaJ domain"/>
    <property type="match status" value="1"/>
</dbReference>
<dbReference type="KEGG" id="bbes:BESB_003720"/>
<dbReference type="InterPro" id="IPR005341">
    <property type="entry name" value="Tim16"/>
</dbReference>
<dbReference type="GeneID" id="40305435"/>
<keyword evidence="3" id="KW-0813">Transport</keyword>
<keyword evidence="7" id="KW-0496">Mitochondrion</keyword>
<dbReference type="EMBL" id="NWUJ01000001">
    <property type="protein sequence ID" value="PFH38031.1"/>
    <property type="molecule type" value="Genomic_DNA"/>
</dbReference>
<name>A0A2A9MND0_BESBE</name>
<gene>
    <name evidence="9" type="ORF">BESB_003720</name>
</gene>
<keyword evidence="4" id="KW-0999">Mitochondrion inner membrane</keyword>
<sequence length="135" mass="14424">MAIGPLGRILAQFVVVAGSAVGRAFVQAYKDAAKRGALNAASAAGRQQLSLRPRMSADEARRILGLDASGSSSAPLCRQDIEARHKRLHEINAPSGRFAGSPYLQKKVDIAKIILLEKIAEEKKATSAEDKDTQN</sequence>
<evidence type="ECO:0000313" key="9">
    <source>
        <dbReference type="EMBL" id="PFH38031.1"/>
    </source>
</evidence>
<dbReference type="PANTHER" id="PTHR12388">
    <property type="entry name" value="MITOCHONDRIA ASSOCIATED GRANULOCYTE MACROPHAGE CSF SIGNALING MOLECULE"/>
    <property type="match status" value="1"/>
</dbReference>
<dbReference type="Pfam" id="PF03656">
    <property type="entry name" value="Pam16"/>
    <property type="match status" value="1"/>
</dbReference>
<dbReference type="Proteomes" id="UP000224006">
    <property type="component" value="Chromosome I"/>
</dbReference>
<evidence type="ECO:0000256" key="4">
    <source>
        <dbReference type="ARBA" id="ARBA00022792"/>
    </source>
</evidence>
<keyword evidence="6" id="KW-0811">Translocation</keyword>
<reference evidence="9 10" key="1">
    <citation type="submission" date="2017-09" db="EMBL/GenBank/DDBJ databases">
        <title>Genome sequencing of Besnoitia besnoiti strain Bb-Ger1.</title>
        <authorList>
            <person name="Schares G."/>
            <person name="Venepally P."/>
            <person name="Lorenzi H.A."/>
        </authorList>
    </citation>
    <scope>NUCLEOTIDE SEQUENCE [LARGE SCALE GENOMIC DNA]</scope>
    <source>
        <strain evidence="9 10">Bb-Ger1</strain>
    </source>
</reference>
<evidence type="ECO:0000313" key="10">
    <source>
        <dbReference type="Proteomes" id="UP000224006"/>
    </source>
</evidence>
<organism evidence="9 10">
    <name type="scientific">Besnoitia besnoiti</name>
    <name type="common">Apicomplexan protozoan</name>
    <dbReference type="NCBI Taxonomy" id="94643"/>
    <lineage>
        <taxon>Eukaryota</taxon>
        <taxon>Sar</taxon>
        <taxon>Alveolata</taxon>
        <taxon>Apicomplexa</taxon>
        <taxon>Conoidasida</taxon>
        <taxon>Coccidia</taxon>
        <taxon>Eucoccidiorida</taxon>
        <taxon>Eimeriorina</taxon>
        <taxon>Sarcocystidae</taxon>
        <taxon>Besnoitia</taxon>
    </lineage>
</organism>
<dbReference type="PANTHER" id="PTHR12388:SF0">
    <property type="entry name" value="MITOCHONDRIAL IMPORT INNER MEMBRANE TRANSLOCASE SUBUNIT TIM16"/>
    <property type="match status" value="1"/>
</dbReference>
<evidence type="ECO:0000256" key="3">
    <source>
        <dbReference type="ARBA" id="ARBA00022448"/>
    </source>
</evidence>
<dbReference type="GO" id="GO:0030150">
    <property type="term" value="P:protein import into mitochondrial matrix"/>
    <property type="evidence" value="ECO:0007669"/>
    <property type="project" value="InterPro"/>
</dbReference>
<comment type="similarity">
    <text evidence="2">Belongs to the TIM16/PAM16 family.</text>
</comment>
<dbReference type="GO" id="GO:0005744">
    <property type="term" value="C:TIM23 mitochondrial import inner membrane translocase complex"/>
    <property type="evidence" value="ECO:0007669"/>
    <property type="project" value="InterPro"/>
</dbReference>
<dbReference type="InterPro" id="IPR036869">
    <property type="entry name" value="J_dom_sf"/>
</dbReference>
<comment type="caution">
    <text evidence="9">The sequence shown here is derived from an EMBL/GenBank/DDBJ whole genome shotgun (WGS) entry which is preliminary data.</text>
</comment>
<proteinExistence type="inferred from homology"/>
<dbReference type="RefSeq" id="XP_029222040.1">
    <property type="nucleotide sequence ID" value="XM_029359127.1"/>
</dbReference>